<keyword evidence="1" id="KW-0067">ATP-binding</keyword>
<evidence type="ECO:0000259" key="2">
    <source>
        <dbReference type="PROSITE" id="PS50975"/>
    </source>
</evidence>
<dbReference type="Pfam" id="PF15632">
    <property type="entry name" value="ATPgrasp_Ter"/>
    <property type="match status" value="1"/>
</dbReference>
<keyword evidence="1" id="KW-0547">Nucleotide-binding</keyword>
<evidence type="ECO:0000313" key="4">
    <source>
        <dbReference type="Proteomes" id="UP000245590"/>
    </source>
</evidence>
<sequence length="342" mass="36312">MKIVIASAGRRAHYLEWFRHALSSQGVRGEVIAMEYRSLSPSVGIADRVAAMPAYNSPEYPDALLEWCTRERPELFVSLNDYELQILSGELAGRIRELGCRVAVLDPRVQPIVLDKHRMAATLAEHGIPTPPTVLGSEIASLRSSSGPEDRFVIKHRFGSGSTGLQLASPADLAAAVEESARTALGADGLPATGDLSAVVVQEALPGSEYGVDGVFDVDGRSDLLGVLARRKDVMRGGDTDVATTVDPERFRGVIGAIGELLRPSGAIDVDLRETAAGEPLVIDINPRLGGGYPFCHRAGADLPGALVRSAAGLAADPSLLRYQAGVTTARREEFTVVSAPR</sequence>
<dbReference type="PROSITE" id="PS50975">
    <property type="entry name" value="ATP_GRASP"/>
    <property type="match status" value="1"/>
</dbReference>
<evidence type="ECO:0000256" key="1">
    <source>
        <dbReference type="PROSITE-ProRule" id="PRU00409"/>
    </source>
</evidence>
<dbReference type="Gene3D" id="3.30.470.20">
    <property type="entry name" value="ATP-grasp fold, B domain"/>
    <property type="match status" value="1"/>
</dbReference>
<dbReference type="GO" id="GO:0005524">
    <property type="term" value="F:ATP binding"/>
    <property type="evidence" value="ECO:0007669"/>
    <property type="project" value="UniProtKB-UniRule"/>
</dbReference>
<dbReference type="InterPro" id="IPR011761">
    <property type="entry name" value="ATP-grasp"/>
</dbReference>
<dbReference type="SUPFAM" id="SSF56059">
    <property type="entry name" value="Glutathione synthetase ATP-binding domain-like"/>
    <property type="match status" value="1"/>
</dbReference>
<dbReference type="Pfam" id="PF21360">
    <property type="entry name" value="PylC-like_N"/>
    <property type="match status" value="1"/>
</dbReference>
<dbReference type="AlphaFoldDB" id="A0A2U2RJX6"/>
<dbReference type="Gene3D" id="3.40.50.20">
    <property type="match status" value="1"/>
</dbReference>
<feature type="domain" description="ATP-grasp" evidence="2">
    <location>
        <begin position="120"/>
        <end position="312"/>
    </location>
</feature>
<name>A0A2U2RJX6_9MICO</name>
<dbReference type="InterPro" id="IPR048764">
    <property type="entry name" value="PylC_N"/>
</dbReference>
<keyword evidence="4" id="KW-1185">Reference proteome</keyword>
<proteinExistence type="predicted"/>
<dbReference type="GO" id="GO:0046872">
    <property type="term" value="F:metal ion binding"/>
    <property type="evidence" value="ECO:0007669"/>
    <property type="project" value="InterPro"/>
</dbReference>
<dbReference type="RefSeq" id="WP_109275893.1">
    <property type="nucleotide sequence ID" value="NZ_QFKX01000003.1"/>
</dbReference>
<dbReference type="Proteomes" id="UP000245590">
    <property type="component" value="Unassembled WGS sequence"/>
</dbReference>
<organism evidence="3 4">
    <name type="scientific">Brachybacterium endophyticum</name>
    <dbReference type="NCBI Taxonomy" id="2182385"/>
    <lineage>
        <taxon>Bacteria</taxon>
        <taxon>Bacillati</taxon>
        <taxon>Actinomycetota</taxon>
        <taxon>Actinomycetes</taxon>
        <taxon>Micrococcales</taxon>
        <taxon>Dermabacteraceae</taxon>
        <taxon>Brachybacterium</taxon>
    </lineage>
</organism>
<protein>
    <recommendedName>
        <fullName evidence="2">ATP-grasp domain-containing protein</fullName>
    </recommendedName>
</protein>
<gene>
    <name evidence="3" type="ORF">DEO23_10090</name>
</gene>
<accession>A0A2U2RJX6</accession>
<comment type="caution">
    <text evidence="3">The sequence shown here is derived from an EMBL/GenBank/DDBJ whole genome shotgun (WGS) entry which is preliminary data.</text>
</comment>
<reference evidence="3 4" key="1">
    <citation type="submission" date="2018-05" db="EMBL/GenBank/DDBJ databases">
        <title>Brachybacterium sp. M1HQ-2T, whole genome shotgun sequence.</title>
        <authorList>
            <person name="Tuo L."/>
        </authorList>
    </citation>
    <scope>NUCLEOTIDE SEQUENCE [LARGE SCALE GENOMIC DNA]</scope>
    <source>
        <strain evidence="3 4">M1HQ-2</strain>
    </source>
</reference>
<dbReference type="EMBL" id="QFKX01000003">
    <property type="protein sequence ID" value="PWH06146.1"/>
    <property type="molecule type" value="Genomic_DNA"/>
</dbReference>
<dbReference type="OrthoDB" id="24041at2"/>
<evidence type="ECO:0000313" key="3">
    <source>
        <dbReference type="EMBL" id="PWH06146.1"/>
    </source>
</evidence>